<protein>
    <submittedName>
        <fullName evidence="1">Uncharacterized protein</fullName>
    </submittedName>
</protein>
<evidence type="ECO:0000313" key="2">
    <source>
        <dbReference type="Proteomes" id="UP001595722"/>
    </source>
</evidence>
<keyword evidence="2" id="KW-1185">Reference proteome</keyword>
<comment type="caution">
    <text evidence="1">The sequence shown here is derived from an EMBL/GenBank/DDBJ whole genome shotgun (WGS) entry which is preliminary data.</text>
</comment>
<dbReference type="EMBL" id="JBHRYB010000010">
    <property type="protein sequence ID" value="MFC3680571.1"/>
    <property type="molecule type" value="Genomic_DNA"/>
</dbReference>
<organism evidence="1 2">
    <name type="scientific">Bacterioplanoides pacificum</name>
    <dbReference type="NCBI Taxonomy" id="1171596"/>
    <lineage>
        <taxon>Bacteria</taxon>
        <taxon>Pseudomonadati</taxon>
        <taxon>Pseudomonadota</taxon>
        <taxon>Gammaproteobacteria</taxon>
        <taxon>Oceanospirillales</taxon>
        <taxon>Oceanospirillaceae</taxon>
        <taxon>Bacterioplanoides</taxon>
    </lineage>
</organism>
<evidence type="ECO:0000313" key="1">
    <source>
        <dbReference type="EMBL" id="MFC3680571.1"/>
    </source>
</evidence>
<name>A0ABV7VV26_9GAMM</name>
<accession>A0ABV7VV26</accession>
<reference evidence="2" key="1">
    <citation type="journal article" date="2019" name="Int. J. Syst. Evol. Microbiol.">
        <title>The Global Catalogue of Microorganisms (GCM) 10K type strain sequencing project: providing services to taxonomists for standard genome sequencing and annotation.</title>
        <authorList>
            <consortium name="The Broad Institute Genomics Platform"/>
            <consortium name="The Broad Institute Genome Sequencing Center for Infectious Disease"/>
            <person name="Wu L."/>
            <person name="Ma J."/>
        </authorList>
    </citation>
    <scope>NUCLEOTIDE SEQUENCE [LARGE SCALE GENOMIC DNA]</scope>
    <source>
        <strain evidence="2">KCTC 42424</strain>
    </source>
</reference>
<proteinExistence type="predicted"/>
<sequence>MPHYKNEPFQQITAAMVAKYRDRLNIKPFSNNEAFRVQDDELIRY</sequence>
<dbReference type="RefSeq" id="WP_376866638.1">
    <property type="nucleotide sequence ID" value="NZ_JBHRYB010000010.1"/>
</dbReference>
<gene>
    <name evidence="1" type="ORF">ACFOMG_10740</name>
</gene>
<dbReference type="Proteomes" id="UP001595722">
    <property type="component" value="Unassembled WGS sequence"/>
</dbReference>